<name>A0A0M3IV53_ASCLU</name>
<dbReference type="WBParaSite" id="ALUE_0002263101-mRNA-1">
    <property type="protein sequence ID" value="ALUE_0002263101-mRNA-1"/>
    <property type="gene ID" value="ALUE_0002263101"/>
</dbReference>
<keyword evidence="1" id="KW-1185">Reference proteome</keyword>
<sequence length="82" mass="9972">MQRNPEIDRFTNFPENAKCDNDSRLCRMERKWYWMKTLLTDSVLANVLQLDDFWWERHQEMIRSGGGEEEDEGVQQKSRNDF</sequence>
<dbReference type="AlphaFoldDB" id="A0A0M3IV53"/>
<accession>A0A0M3IV53</accession>
<dbReference type="Proteomes" id="UP000036681">
    <property type="component" value="Unplaced"/>
</dbReference>
<evidence type="ECO:0000313" key="2">
    <source>
        <dbReference type="WBParaSite" id="ALUE_0002263101-mRNA-1"/>
    </source>
</evidence>
<reference evidence="2" key="1">
    <citation type="submission" date="2017-02" db="UniProtKB">
        <authorList>
            <consortium name="WormBaseParasite"/>
        </authorList>
    </citation>
    <scope>IDENTIFICATION</scope>
</reference>
<protein>
    <submittedName>
        <fullName evidence="2">Uncharacterized protein</fullName>
    </submittedName>
</protein>
<organism evidence="1 2">
    <name type="scientific">Ascaris lumbricoides</name>
    <name type="common">Giant roundworm</name>
    <dbReference type="NCBI Taxonomy" id="6252"/>
    <lineage>
        <taxon>Eukaryota</taxon>
        <taxon>Metazoa</taxon>
        <taxon>Ecdysozoa</taxon>
        <taxon>Nematoda</taxon>
        <taxon>Chromadorea</taxon>
        <taxon>Rhabditida</taxon>
        <taxon>Spirurina</taxon>
        <taxon>Ascaridomorpha</taxon>
        <taxon>Ascaridoidea</taxon>
        <taxon>Ascarididae</taxon>
        <taxon>Ascaris</taxon>
    </lineage>
</organism>
<proteinExistence type="predicted"/>
<evidence type="ECO:0000313" key="1">
    <source>
        <dbReference type="Proteomes" id="UP000036681"/>
    </source>
</evidence>